<comment type="catalytic activity">
    <reaction evidence="3">
        <text>[protein]-peptidylproline (omega=180) = [protein]-peptidylproline (omega=0)</text>
        <dbReference type="Rhea" id="RHEA:16237"/>
        <dbReference type="Rhea" id="RHEA-COMP:10747"/>
        <dbReference type="Rhea" id="RHEA-COMP:10748"/>
        <dbReference type="ChEBI" id="CHEBI:83833"/>
        <dbReference type="ChEBI" id="CHEBI:83834"/>
        <dbReference type="EC" id="5.2.1.8"/>
    </reaction>
</comment>
<dbReference type="PANTHER" id="PTHR45625:SF4">
    <property type="entry name" value="PEPTIDYLPROLYL ISOMERASE DOMAIN AND WD REPEAT-CONTAINING PROTEIN 1"/>
    <property type="match status" value="1"/>
</dbReference>
<dbReference type="EC" id="5.2.1.8" evidence="3"/>
<dbReference type="Pfam" id="PF00160">
    <property type="entry name" value="Pro_isomerase"/>
    <property type="match status" value="1"/>
</dbReference>
<name>A0A975DM32_9GAMM</name>
<dbReference type="InterPro" id="IPR029000">
    <property type="entry name" value="Cyclophilin-like_dom_sf"/>
</dbReference>
<gene>
    <name evidence="5" type="ORF">J5O05_16580</name>
</gene>
<evidence type="ECO:0000256" key="1">
    <source>
        <dbReference type="ARBA" id="ARBA00023110"/>
    </source>
</evidence>
<dbReference type="Gene3D" id="2.40.100.10">
    <property type="entry name" value="Cyclophilin-like"/>
    <property type="match status" value="1"/>
</dbReference>
<dbReference type="PANTHER" id="PTHR45625">
    <property type="entry name" value="PEPTIDYL-PROLYL CIS-TRANS ISOMERASE-RELATED"/>
    <property type="match status" value="1"/>
</dbReference>
<sequence>MLVCSQQGYCNLSPHEIIQKAPPSAWRTVANENVLRITLPTGHVYVELNPELAPGHVDNIKALAREGFYKGLSVYRFVEGFVAQGGDALETKTPKLGKKAIPAEFALSTKQPLLINKLGYQDGYAASTGFYHGFAVAQNAQGTKTWQTHCTGAFAMARGDGPDTGGTEFYITLAPQRYLDLNITVFGRVLAGMEHVQKLDREAAEGKVFNLITDVVVLNDVVASEQTKFQVMNTESDEFSALIKARAHRPEAWFLARPDFTDVCSVAIPTKRLEKE</sequence>
<dbReference type="Proteomes" id="UP000664904">
    <property type="component" value="Chromosome"/>
</dbReference>
<keyword evidence="6" id="KW-1185">Reference proteome</keyword>
<protein>
    <recommendedName>
        <fullName evidence="3">Peptidyl-prolyl cis-trans isomerase</fullName>
        <shortName evidence="3">PPIase</shortName>
        <ecNumber evidence="3">5.2.1.8</ecNumber>
    </recommendedName>
</protein>
<dbReference type="AlphaFoldDB" id="A0A975DM32"/>
<evidence type="ECO:0000256" key="2">
    <source>
        <dbReference type="ARBA" id="ARBA00023235"/>
    </source>
</evidence>
<organism evidence="5 6">
    <name type="scientific">Pseudoalteromonas xiamenensis</name>
    <dbReference type="NCBI Taxonomy" id="882626"/>
    <lineage>
        <taxon>Bacteria</taxon>
        <taxon>Pseudomonadati</taxon>
        <taxon>Pseudomonadota</taxon>
        <taxon>Gammaproteobacteria</taxon>
        <taxon>Alteromonadales</taxon>
        <taxon>Pseudoalteromonadaceae</taxon>
        <taxon>Pseudoalteromonas</taxon>
    </lineage>
</organism>
<evidence type="ECO:0000256" key="3">
    <source>
        <dbReference type="RuleBase" id="RU363019"/>
    </source>
</evidence>
<dbReference type="InterPro" id="IPR044666">
    <property type="entry name" value="Cyclophilin_A-like"/>
</dbReference>
<evidence type="ECO:0000313" key="6">
    <source>
        <dbReference type="Proteomes" id="UP000664904"/>
    </source>
</evidence>
<proteinExistence type="inferred from homology"/>
<comment type="similarity">
    <text evidence="3">Belongs to the cyclophilin-type PPIase family.</text>
</comment>
<dbReference type="EMBL" id="CP072133">
    <property type="protein sequence ID" value="QTH72936.1"/>
    <property type="molecule type" value="Genomic_DNA"/>
</dbReference>
<comment type="function">
    <text evidence="3">PPIases accelerate the folding of proteins. It catalyzes the cis-trans isomerization of proline imidic peptide bonds in oligopeptides.</text>
</comment>
<feature type="domain" description="PPIase cyclophilin-type" evidence="4">
    <location>
        <begin position="40"/>
        <end position="223"/>
    </location>
</feature>
<keyword evidence="2 3" id="KW-0413">Isomerase</keyword>
<keyword evidence="1 3" id="KW-0697">Rotamase</keyword>
<evidence type="ECO:0000313" key="5">
    <source>
        <dbReference type="EMBL" id="QTH72936.1"/>
    </source>
</evidence>
<dbReference type="SUPFAM" id="SSF50891">
    <property type="entry name" value="Cyclophilin-like"/>
    <property type="match status" value="1"/>
</dbReference>
<dbReference type="GO" id="GO:0003755">
    <property type="term" value="F:peptidyl-prolyl cis-trans isomerase activity"/>
    <property type="evidence" value="ECO:0007669"/>
    <property type="project" value="UniProtKB-UniRule"/>
</dbReference>
<reference evidence="5" key="1">
    <citation type="submission" date="2021-03" db="EMBL/GenBank/DDBJ databases">
        <title>Complete Genome of Pseudoalteromonas xiamenensis STKMTI.2, a new potential marine bacterium producing anti-Vibrio compounds.</title>
        <authorList>
            <person name="Handayani D.P."/>
            <person name="Isnansetyo A."/>
            <person name="Istiqomah I."/>
            <person name="Jumina J."/>
        </authorList>
    </citation>
    <scope>NUCLEOTIDE SEQUENCE</scope>
    <source>
        <strain evidence="5">STKMTI.2</strain>
    </source>
</reference>
<dbReference type="PRINTS" id="PR00153">
    <property type="entry name" value="CSAPPISMRASE"/>
</dbReference>
<dbReference type="PROSITE" id="PS50072">
    <property type="entry name" value="CSA_PPIASE_2"/>
    <property type="match status" value="1"/>
</dbReference>
<dbReference type="InterPro" id="IPR002130">
    <property type="entry name" value="Cyclophilin-type_PPIase_dom"/>
</dbReference>
<evidence type="ECO:0000259" key="4">
    <source>
        <dbReference type="PROSITE" id="PS50072"/>
    </source>
</evidence>
<accession>A0A975DM32</accession>
<dbReference type="KEGG" id="pxi:J5O05_16580"/>
<dbReference type="CDD" id="cd00317">
    <property type="entry name" value="cyclophilin"/>
    <property type="match status" value="1"/>
</dbReference>